<dbReference type="InterPro" id="IPR004290">
    <property type="entry name" value="Herpes_UL79"/>
</dbReference>
<dbReference type="RefSeq" id="YP_004207854.1">
    <property type="nucleotide sequence ID" value="NC_015049.1"/>
</dbReference>
<sequence>MLFGRFVVEGSNFTPGLKSMFWKLVSGRQLNTLSNYDLRFLHLLLCKMYEFTLNCYMLKDAMGNCGTGDSVILGRKVPLEYWKLLYDVCCKCGMKPTEMANEGAAAQLWARMTQEPLLLKELLRQFFLHIGLTQPVSIRPCNMFDVNLLFNLGGALPCRLLMVLMYCLKNWGKQECEPWVRHFCLKIFVLYLLITGSIVPKRELLDSCVRDSYAGILETITQDILVTYGASYIPRAPNRHHASLDLVHAFNNNILFF</sequence>
<dbReference type="Proteomes" id="UP000134313">
    <property type="component" value="Segment"/>
</dbReference>
<dbReference type="Pfam" id="PF03049">
    <property type="entry name" value="Herpes_UL79"/>
    <property type="match status" value="1"/>
</dbReference>
<gene>
    <name evidence="3" type="ORF">RHVP-L.18</name>
    <name evidence="2" type="ORF">RHVP.18</name>
</gene>
<dbReference type="OrthoDB" id="9235at10239"/>
<comment type="similarity">
    <text evidence="1">Belongs to the herpesviridae UL79 family.</text>
</comment>
<evidence type="ECO:0000313" key="4">
    <source>
        <dbReference type="Proteomes" id="UP000134313"/>
    </source>
</evidence>
<organism evidence="2 4">
    <name type="scientific">Cricetid gammaherpesvirus 2</name>
    <dbReference type="NCBI Taxonomy" id="1605972"/>
    <lineage>
        <taxon>Viruses</taxon>
        <taxon>Duplodnaviria</taxon>
        <taxon>Heunggongvirae</taxon>
        <taxon>Peploviricota</taxon>
        <taxon>Herviviricetes</taxon>
        <taxon>Herpesvirales</taxon>
        <taxon>Orthoherpesviridae</taxon>
        <taxon>Gammaherpesvirinae</taxon>
        <taxon>Rhadinovirus</taxon>
        <taxon>Rhadinovirus cricetidgamma2</taxon>
    </lineage>
</organism>
<keyword evidence="4" id="KW-1185">Reference proteome</keyword>
<proteinExistence type="inferred from homology"/>
<reference evidence="4 5" key="1">
    <citation type="journal article" date="2011" name="J. Virol.">
        <title>Identification and sequencing of a novel rodent gammaherpesvirus that establishes acute and latent infection in laboratory mice.</title>
        <authorList>
            <person name="Loh J."/>
            <person name="Zhao G."/>
            <person name="Nelson C.A."/>
            <person name="Coder P."/>
            <person name="Droit L."/>
            <person name="Handley S.A."/>
            <person name="Johnson L.S."/>
            <person name="Vachharajani P."/>
            <person name="Guzman H."/>
            <person name="Tesh R.B."/>
            <person name="Wang D."/>
            <person name="Fremont D.H."/>
            <person name="Virgin H.W."/>
        </authorList>
    </citation>
    <scope>NUCLEOTIDE SEQUENCE [LARGE SCALE GENOMIC DNA]</scope>
</reference>
<name>E9M5K1_9GAMA</name>
<evidence type="ECO:0008006" key="6">
    <source>
        <dbReference type="Google" id="ProtNLM"/>
    </source>
</evidence>
<dbReference type="EMBL" id="HQ698924">
    <property type="protein sequence ID" value="ADW24441.1"/>
    <property type="molecule type" value="Genomic_DNA"/>
</dbReference>
<dbReference type="Proteomes" id="UP000164320">
    <property type="component" value="Genome"/>
</dbReference>
<dbReference type="EMBL" id="HQ221963">
    <property type="protein sequence ID" value="ADW24359.1"/>
    <property type="molecule type" value="Genomic_DNA"/>
</dbReference>
<dbReference type="GeneID" id="10192209"/>
<dbReference type="KEGG" id="vg:10192209"/>
<protein>
    <recommendedName>
        <fullName evidence="6">Protein UL79</fullName>
    </recommendedName>
</protein>
<evidence type="ECO:0000313" key="3">
    <source>
        <dbReference type="EMBL" id="ADW24441.1"/>
    </source>
</evidence>
<evidence type="ECO:0000256" key="1">
    <source>
        <dbReference type="ARBA" id="ARBA00005714"/>
    </source>
</evidence>
<evidence type="ECO:0000313" key="5">
    <source>
        <dbReference type="Proteomes" id="UP000164320"/>
    </source>
</evidence>
<accession>E9M5K1</accession>
<evidence type="ECO:0000313" key="2">
    <source>
        <dbReference type="EMBL" id="ADW24359.1"/>
    </source>
</evidence>